<evidence type="ECO:0000313" key="6">
    <source>
        <dbReference type="EMBL" id="OMO86471.1"/>
    </source>
</evidence>
<dbReference type="Pfam" id="PF00249">
    <property type="entry name" value="Myb_DNA-binding"/>
    <property type="match status" value="1"/>
</dbReference>
<gene>
    <name evidence="6" type="ORF">COLO4_21136</name>
</gene>
<feature type="compositionally biased region" description="Basic and acidic residues" evidence="3">
    <location>
        <begin position="52"/>
        <end position="63"/>
    </location>
</feature>
<comment type="caution">
    <text evidence="6">The sequence shown here is derived from an EMBL/GenBank/DDBJ whole genome shotgun (WGS) entry which is preliminary data.</text>
</comment>
<evidence type="ECO:0000256" key="1">
    <source>
        <dbReference type="ARBA" id="ARBA00004123"/>
    </source>
</evidence>
<dbReference type="PROSITE" id="PS50090">
    <property type="entry name" value="MYB_LIKE"/>
    <property type="match status" value="1"/>
</dbReference>
<dbReference type="EMBL" id="AWUE01017567">
    <property type="protein sequence ID" value="OMO86471.1"/>
    <property type="molecule type" value="Genomic_DNA"/>
</dbReference>
<evidence type="ECO:0000259" key="4">
    <source>
        <dbReference type="PROSITE" id="PS50090"/>
    </source>
</evidence>
<reference evidence="7" key="1">
    <citation type="submission" date="2013-09" db="EMBL/GenBank/DDBJ databases">
        <title>Corchorus olitorius genome sequencing.</title>
        <authorList>
            <person name="Alam M."/>
            <person name="Haque M.S."/>
            <person name="Islam M.S."/>
            <person name="Emdad E.M."/>
            <person name="Islam M.M."/>
            <person name="Ahmed B."/>
            <person name="Halim A."/>
            <person name="Hossen Q.M.M."/>
            <person name="Hossain M.Z."/>
            <person name="Ahmed R."/>
            <person name="Khan M.M."/>
            <person name="Islam R."/>
            <person name="Rashid M.M."/>
            <person name="Khan S.A."/>
            <person name="Rahman M.S."/>
            <person name="Alam M."/>
            <person name="Yahiya A.S."/>
            <person name="Khan M.S."/>
            <person name="Azam M.S."/>
            <person name="Haque T."/>
            <person name="Lashkar M.Z.H."/>
            <person name="Akhand A.I."/>
            <person name="Morshed G."/>
            <person name="Roy S."/>
            <person name="Uddin K.S."/>
            <person name="Rabeya T."/>
            <person name="Hossain A.S."/>
            <person name="Chowdhury A."/>
            <person name="Snigdha A.R."/>
            <person name="Mortoza M.S."/>
            <person name="Matin S.A."/>
            <person name="Hoque S.M.E."/>
            <person name="Islam M.K."/>
            <person name="Roy D.K."/>
            <person name="Haider R."/>
            <person name="Moosa M.M."/>
            <person name="Elias S.M."/>
            <person name="Hasan A.M."/>
            <person name="Jahan S."/>
            <person name="Shafiuddin M."/>
            <person name="Mahmood N."/>
            <person name="Shommy N.S."/>
        </authorList>
    </citation>
    <scope>NUCLEOTIDE SEQUENCE [LARGE SCALE GENOMIC DNA]</scope>
    <source>
        <strain evidence="7">cv. O-4</strain>
    </source>
</reference>
<dbReference type="GO" id="GO:0005634">
    <property type="term" value="C:nucleus"/>
    <property type="evidence" value="ECO:0007669"/>
    <property type="project" value="UniProtKB-SubCell"/>
</dbReference>
<dbReference type="Gene3D" id="1.10.10.60">
    <property type="entry name" value="Homeodomain-like"/>
    <property type="match status" value="1"/>
</dbReference>
<evidence type="ECO:0000313" key="7">
    <source>
        <dbReference type="Proteomes" id="UP000187203"/>
    </source>
</evidence>
<accession>A0A1R3IV60</accession>
<dbReference type="InterPro" id="IPR017930">
    <property type="entry name" value="Myb_dom"/>
</dbReference>
<evidence type="ECO:0000256" key="2">
    <source>
        <dbReference type="ARBA" id="ARBA00023242"/>
    </source>
</evidence>
<dbReference type="PROSITE" id="PS51294">
    <property type="entry name" value="HTH_MYB"/>
    <property type="match status" value="1"/>
</dbReference>
<dbReference type="Proteomes" id="UP000187203">
    <property type="component" value="Unassembled WGS sequence"/>
</dbReference>
<dbReference type="SMART" id="SM00717">
    <property type="entry name" value="SANT"/>
    <property type="match status" value="1"/>
</dbReference>
<feature type="region of interest" description="Disordered" evidence="3">
    <location>
        <begin position="45"/>
        <end position="68"/>
    </location>
</feature>
<name>A0A1R3IV60_9ROSI</name>
<keyword evidence="7" id="KW-1185">Reference proteome</keyword>
<proteinExistence type="predicted"/>
<dbReference type="AlphaFoldDB" id="A0A1R3IV60"/>
<dbReference type="InterPro" id="IPR001005">
    <property type="entry name" value="SANT/Myb"/>
</dbReference>
<evidence type="ECO:0000259" key="5">
    <source>
        <dbReference type="PROSITE" id="PS51294"/>
    </source>
</evidence>
<dbReference type="SUPFAM" id="SSF46689">
    <property type="entry name" value="Homeodomain-like"/>
    <property type="match status" value="1"/>
</dbReference>
<dbReference type="CDD" id="cd00167">
    <property type="entry name" value="SANT"/>
    <property type="match status" value="1"/>
</dbReference>
<protein>
    <submittedName>
        <fullName evidence="6">Uncharacterized protein</fullName>
    </submittedName>
</protein>
<organism evidence="6 7">
    <name type="scientific">Corchorus olitorius</name>
    <dbReference type="NCBI Taxonomy" id="93759"/>
    <lineage>
        <taxon>Eukaryota</taxon>
        <taxon>Viridiplantae</taxon>
        <taxon>Streptophyta</taxon>
        <taxon>Embryophyta</taxon>
        <taxon>Tracheophyta</taxon>
        <taxon>Spermatophyta</taxon>
        <taxon>Magnoliopsida</taxon>
        <taxon>eudicotyledons</taxon>
        <taxon>Gunneridae</taxon>
        <taxon>Pentapetalae</taxon>
        <taxon>rosids</taxon>
        <taxon>malvids</taxon>
        <taxon>Malvales</taxon>
        <taxon>Malvaceae</taxon>
        <taxon>Grewioideae</taxon>
        <taxon>Apeibeae</taxon>
        <taxon>Corchorus</taxon>
    </lineage>
</organism>
<feature type="domain" description="Myb-like" evidence="4">
    <location>
        <begin position="14"/>
        <end position="61"/>
    </location>
</feature>
<sequence>MPMAPRNTKTKCSRKEVNRGAWTAEEDQKLAQVIEIHGPKRWKSVAAKAVPKRSEEGTSKRNDDDDDSKTCFIADSLFDFYYEEPLNLEWTSQFFEMDETNWFNFAYF</sequence>
<dbReference type="OrthoDB" id="2143914at2759"/>
<evidence type="ECO:0000256" key="3">
    <source>
        <dbReference type="SAM" id="MobiDB-lite"/>
    </source>
</evidence>
<feature type="domain" description="HTH myb-type" evidence="5">
    <location>
        <begin position="14"/>
        <end position="48"/>
    </location>
</feature>
<keyword evidence="2" id="KW-0539">Nucleus</keyword>
<dbReference type="InterPro" id="IPR009057">
    <property type="entry name" value="Homeodomain-like_sf"/>
</dbReference>
<comment type="subcellular location">
    <subcellularLocation>
        <location evidence="1">Nucleus</location>
    </subcellularLocation>
</comment>